<proteinExistence type="predicted"/>
<protein>
    <submittedName>
        <fullName evidence="1">Uncharacterized protein</fullName>
    </submittedName>
</protein>
<reference evidence="2" key="1">
    <citation type="submission" date="2015-05" db="EMBL/GenBank/DDBJ databases">
        <authorList>
            <person name="Fogelqvist Johan"/>
        </authorList>
    </citation>
    <scope>NUCLEOTIDE SEQUENCE [LARGE SCALE GENOMIC DNA]</scope>
</reference>
<accession>A0A0G4NFD3</accession>
<organism evidence="1 2">
    <name type="scientific">Verticillium longisporum</name>
    <name type="common">Verticillium dahliae var. longisporum</name>
    <dbReference type="NCBI Taxonomy" id="100787"/>
    <lineage>
        <taxon>Eukaryota</taxon>
        <taxon>Fungi</taxon>
        <taxon>Dikarya</taxon>
        <taxon>Ascomycota</taxon>
        <taxon>Pezizomycotina</taxon>
        <taxon>Sordariomycetes</taxon>
        <taxon>Hypocreomycetidae</taxon>
        <taxon>Glomerellales</taxon>
        <taxon>Plectosphaerellaceae</taxon>
        <taxon>Verticillium</taxon>
    </lineage>
</organism>
<evidence type="ECO:0000313" key="2">
    <source>
        <dbReference type="Proteomes" id="UP000045706"/>
    </source>
</evidence>
<evidence type="ECO:0000313" key="1">
    <source>
        <dbReference type="EMBL" id="CRK45138.1"/>
    </source>
</evidence>
<gene>
    <name evidence="1" type="ORF">BN1723_019648</name>
</gene>
<feature type="non-terminal residue" evidence="1">
    <location>
        <position position="1"/>
    </location>
</feature>
<dbReference type="EMBL" id="CVQI01034567">
    <property type="protein sequence ID" value="CRK45138.1"/>
    <property type="molecule type" value="Genomic_DNA"/>
</dbReference>
<sequence length="12" mass="1437">GYRIYPPSREAK</sequence>
<name>A0A0G4NFD3_VERLO</name>
<dbReference type="Proteomes" id="UP000045706">
    <property type="component" value="Unassembled WGS sequence"/>
</dbReference>